<name>A0A5N7MNY3_9HYPH</name>
<keyword evidence="2" id="KW-1185">Reference proteome</keyword>
<organism evidence="1 2">
    <name type="scientific">Microvirga tunisiensis</name>
    <dbReference type="NCBI Taxonomy" id="2108360"/>
    <lineage>
        <taxon>Bacteria</taxon>
        <taxon>Pseudomonadati</taxon>
        <taxon>Pseudomonadota</taxon>
        <taxon>Alphaproteobacteria</taxon>
        <taxon>Hyphomicrobiales</taxon>
        <taxon>Methylobacteriaceae</taxon>
        <taxon>Microvirga</taxon>
    </lineage>
</organism>
<reference evidence="1 2" key="1">
    <citation type="journal article" date="2019" name="Syst. Appl. Microbiol.">
        <title>Microvirga tunisiensis sp. nov., a root nodule symbiotic bacterium isolated from Lupinus micranthus and L. luteus grown in Northern Tunisia.</title>
        <authorList>
            <person name="Msaddak A."/>
            <person name="Rejili M."/>
            <person name="Duran D."/>
            <person name="Mars M."/>
            <person name="Palacios J.M."/>
            <person name="Ruiz-Argueso T."/>
            <person name="Rey L."/>
            <person name="Imperial J."/>
        </authorList>
    </citation>
    <scope>NUCLEOTIDE SEQUENCE [LARGE SCALE GENOMIC DNA]</scope>
    <source>
        <strain evidence="1 2">Lmie10</strain>
    </source>
</reference>
<dbReference type="AlphaFoldDB" id="A0A5N7MNY3"/>
<dbReference type="Proteomes" id="UP000403266">
    <property type="component" value="Unassembled WGS sequence"/>
</dbReference>
<evidence type="ECO:0000313" key="2">
    <source>
        <dbReference type="Proteomes" id="UP000403266"/>
    </source>
</evidence>
<dbReference type="RefSeq" id="WP_152714653.1">
    <property type="nucleotide sequence ID" value="NZ_VOSJ01000139.1"/>
</dbReference>
<dbReference type="EMBL" id="VOSK01000139">
    <property type="protein sequence ID" value="MPR28360.1"/>
    <property type="molecule type" value="Genomic_DNA"/>
</dbReference>
<proteinExistence type="predicted"/>
<gene>
    <name evidence="1" type="ORF">FS320_25215</name>
</gene>
<evidence type="ECO:0000313" key="1">
    <source>
        <dbReference type="EMBL" id="MPR28360.1"/>
    </source>
</evidence>
<protein>
    <submittedName>
        <fullName evidence="1">Uncharacterized protein</fullName>
    </submittedName>
</protein>
<accession>A0A5N7MNY3</accession>
<sequence length="152" mass="16624">MSMQISLTEMLDIATRNNLSNFSSYTAIIENTGRLLTADLQAHNVSGFEPGDVDSMLEAAQDAKLPSFEHHVVVVEGAANILAATIAEALGVVQTGATFQAGFGGTCAAFWPKTAKQPCPPVLRECDPSGDWVRSKEMIQRSEHNRKRYRHY</sequence>
<comment type="caution">
    <text evidence="1">The sequence shown here is derived from an EMBL/GenBank/DDBJ whole genome shotgun (WGS) entry which is preliminary data.</text>
</comment>